<sequence length="228" mass="23167">MRLEKIALTLMGTAVAVAVASPANAISITTGGTAAGANGVKTNVFGATTIDFNSGSAPTSGFATYTPGGTTNIVTGSVASQYAAPTGDTTPYLTIAPVANNVTGNTGSVTINFAKALDYFGLYWGSVDTYNSISFYDGANLLTTFTGSNIPDTTASGNQTSPQDNVFVNFFAGAGEKFDKIVLTSTGVAFESDNHAYRAVPEPASILGLLLFGGLGVSSLVKNKSKLA</sequence>
<dbReference type="NCBIfam" id="TIGR02595">
    <property type="entry name" value="PEP_CTERM"/>
    <property type="match status" value="1"/>
</dbReference>
<name>A0A975TD53_9NOST</name>
<dbReference type="RefSeq" id="WP_190609043.1">
    <property type="nucleotide sequence ID" value="NZ_CP021056.1"/>
</dbReference>
<dbReference type="Proteomes" id="UP000683511">
    <property type="component" value="Chromosome"/>
</dbReference>
<dbReference type="InterPro" id="IPR013424">
    <property type="entry name" value="Ice-binding_C"/>
</dbReference>
<feature type="signal peptide" evidence="1">
    <location>
        <begin position="1"/>
        <end position="25"/>
    </location>
</feature>
<keyword evidence="3" id="KW-1185">Reference proteome</keyword>
<dbReference type="AlphaFoldDB" id="A0A975TD53"/>
<evidence type="ECO:0000313" key="3">
    <source>
        <dbReference type="Proteomes" id="UP000683511"/>
    </source>
</evidence>
<reference evidence="2" key="1">
    <citation type="submission" date="2017-04" db="EMBL/GenBank/DDBJ databases">
        <title>Genome deletions in a multicellular cyanobacterial endosymbiont for morphological adaptation in marine diatoms.</title>
        <authorList>
            <person name="Wang Y."/>
            <person name="Gao H."/>
            <person name="Li R."/>
            <person name="Xu X."/>
        </authorList>
    </citation>
    <scope>NUCLEOTIDE SEQUENCE</scope>
    <source>
        <strain evidence="2">FACHB 800</strain>
    </source>
</reference>
<dbReference type="EMBL" id="CP021056">
    <property type="protein sequence ID" value="QXE26497.1"/>
    <property type="molecule type" value="Genomic_DNA"/>
</dbReference>
<keyword evidence="1" id="KW-0732">Signal</keyword>
<proteinExistence type="predicted"/>
<gene>
    <name evidence="2" type="ORF">B6N60_05230</name>
</gene>
<feature type="chain" id="PRO_5037907291" evidence="1">
    <location>
        <begin position="26"/>
        <end position="228"/>
    </location>
</feature>
<evidence type="ECO:0000256" key="1">
    <source>
        <dbReference type="SAM" id="SignalP"/>
    </source>
</evidence>
<evidence type="ECO:0000313" key="2">
    <source>
        <dbReference type="EMBL" id="QXE26497.1"/>
    </source>
</evidence>
<protein>
    <submittedName>
        <fullName evidence="2">PEP-CTERM putative exosortase interaction domain protein</fullName>
    </submittedName>
</protein>
<organism evidence="2 3">
    <name type="scientific">Richelia sinica FACHB-800</name>
    <dbReference type="NCBI Taxonomy" id="1357546"/>
    <lineage>
        <taxon>Bacteria</taxon>
        <taxon>Bacillati</taxon>
        <taxon>Cyanobacteriota</taxon>
        <taxon>Cyanophyceae</taxon>
        <taxon>Nostocales</taxon>
        <taxon>Nostocaceae</taxon>
        <taxon>Richelia</taxon>
    </lineage>
</organism>
<accession>A0A975TD53</accession>
<dbReference type="KEGG" id="rsin:B6N60_05230"/>